<evidence type="ECO:0000256" key="5">
    <source>
        <dbReference type="ARBA" id="ARBA00022679"/>
    </source>
</evidence>
<dbReference type="InterPro" id="IPR035090">
    <property type="entry name" value="Pyridoxal_P_attach_site"/>
</dbReference>
<feature type="compositionally biased region" description="Basic and acidic residues" evidence="10">
    <location>
        <begin position="15"/>
        <end position="29"/>
    </location>
</feature>
<dbReference type="InterPro" id="IPR011833">
    <property type="entry name" value="Glycg_phsphrylas"/>
</dbReference>
<evidence type="ECO:0000256" key="7">
    <source>
        <dbReference type="ARBA" id="ARBA00023277"/>
    </source>
</evidence>
<comment type="catalytic activity">
    <reaction evidence="1 9">
        <text>[(1-&gt;4)-alpha-D-glucosyl](n) + phosphate = [(1-&gt;4)-alpha-D-glucosyl](n-1) + alpha-D-glucose 1-phosphate</text>
        <dbReference type="Rhea" id="RHEA:41732"/>
        <dbReference type="Rhea" id="RHEA-COMP:9584"/>
        <dbReference type="Rhea" id="RHEA-COMP:9586"/>
        <dbReference type="ChEBI" id="CHEBI:15444"/>
        <dbReference type="ChEBI" id="CHEBI:43474"/>
        <dbReference type="ChEBI" id="CHEBI:58601"/>
        <dbReference type="EC" id="2.4.1.1"/>
    </reaction>
</comment>
<evidence type="ECO:0000256" key="8">
    <source>
        <dbReference type="ARBA" id="ARBA00025174"/>
    </source>
</evidence>
<evidence type="ECO:0000256" key="1">
    <source>
        <dbReference type="ARBA" id="ARBA00001275"/>
    </source>
</evidence>
<comment type="similarity">
    <text evidence="3 9">Belongs to the glycogen phosphorylase family.</text>
</comment>
<keyword evidence="6 9" id="KW-0663">Pyridoxal phosphate</keyword>
<evidence type="ECO:0000313" key="12">
    <source>
        <dbReference type="Proteomes" id="UP001162891"/>
    </source>
</evidence>
<dbReference type="EMBL" id="AP025591">
    <property type="protein sequence ID" value="BDG04549.1"/>
    <property type="molecule type" value="Genomic_DNA"/>
</dbReference>
<dbReference type="PANTHER" id="PTHR11468:SF3">
    <property type="entry name" value="GLYCOGEN PHOSPHORYLASE, LIVER FORM"/>
    <property type="match status" value="1"/>
</dbReference>
<feature type="region of interest" description="Disordered" evidence="10">
    <location>
        <begin position="1"/>
        <end position="33"/>
    </location>
</feature>
<proteinExistence type="inferred from homology"/>
<dbReference type="PROSITE" id="PS00102">
    <property type="entry name" value="PHOSPHORYLASE"/>
    <property type="match status" value="1"/>
</dbReference>
<keyword evidence="5 9" id="KW-0808">Transferase</keyword>
<dbReference type="NCBIfam" id="TIGR02093">
    <property type="entry name" value="P_ylase"/>
    <property type="match status" value="1"/>
</dbReference>
<keyword evidence="7 9" id="KW-0119">Carbohydrate metabolism</keyword>
<keyword evidence="4 9" id="KW-0328">Glycosyltransferase</keyword>
<evidence type="ECO:0000256" key="10">
    <source>
        <dbReference type="SAM" id="MobiDB-lite"/>
    </source>
</evidence>
<dbReference type="Pfam" id="PF00343">
    <property type="entry name" value="Phosphorylase"/>
    <property type="match status" value="1"/>
</dbReference>
<dbReference type="SUPFAM" id="SSF53756">
    <property type="entry name" value="UDP-Glycosyltransferase/glycogen phosphorylase"/>
    <property type="match status" value="1"/>
</dbReference>
<reference evidence="12" key="1">
    <citation type="journal article" date="2022" name="Int. J. Syst. Evol. Microbiol.">
        <title>Anaeromyxobacter oryzae sp. nov., Anaeromyxobacter diazotrophicus sp. nov. and Anaeromyxobacter paludicola sp. nov., isolated from paddy soils.</title>
        <authorList>
            <person name="Itoh H."/>
            <person name="Xu Z."/>
            <person name="Mise K."/>
            <person name="Masuda Y."/>
            <person name="Ushijima N."/>
            <person name="Hayakawa C."/>
            <person name="Shiratori Y."/>
            <person name="Senoo K."/>
        </authorList>
    </citation>
    <scope>NUCLEOTIDE SEQUENCE [LARGE SCALE GENOMIC DNA]</scope>
    <source>
        <strain evidence="12">Red232</strain>
    </source>
</reference>
<evidence type="ECO:0000256" key="4">
    <source>
        <dbReference type="ARBA" id="ARBA00022676"/>
    </source>
</evidence>
<name>A0ABM7WYE8_9BACT</name>
<sequence length="844" mass="95774">MPPQQPQQRRGTTARSEEARALERARDLPNSRTATDVDTLRRAFADHLQYSQGKDEHTATALDRYFAVAYSVRDRMMRRWIQTQQAYYKQDAKRVYYLSLEFLMGKALENNLLNVGLYDGMRSALSDLGLDLADLLSQEPDAGLGNGGLGRLAACFLDSLATLSIPAYGYGIRYEFGIFDQEIRNGYQVERPEEWLRFGSAWEIPRPDATVPVSIYGRTEHYVDEKGKLRVRWVDARHVLGMPYDVPIAGFGNSTVNTLRLWRARASQELDLADFNAGDYLSAVEDKDLSENISKVLYPNDLTVMGKELRLQQQYFFVCCSIHDIVNRHLKMHDGFGSFPDKVAIQMNDTHPAIAVAELMRVLVDEQGLEWDEAWEIARATFGYTNHTLMPEALERWSVDLFGRVLPRHLEIVYEINRRFIDGVRAERKADDGAISRMSVIEEGPTKQVRMANLAVVGSHSVNGVAALHTELLKRELFRDFHALWPEKFNNKTNGVTPRRWLLQANPGLAKSITEVIGPEWLTDATQLRRLEPLAEDAGFRRLFRSVKRDNKARLAEIVRAENGITLDLDSIFDVQVKRIHEYKRQLLDVLRVASEYLRLKEDRSYDPYPRTYLFGGKAAPGYAMAKWIIKLVNSVADVVNHDVDVKGRVTVAFLRNYRVSLAERIFPAAEVSEQISTAGKEASGTGNMKFALNGALTIGTLDGANVEIREEVGAENFFLFGLTVEQVAALKKRGYDPWEWYRNDRRIKQVLDALASGVFSPGEPGLFRPIVDSLLNGGDPYLVLADFAAYCACQEEVEKAYRDPEHWTRMAILNVARTGKFSSDRTIREYAEEIWNVPPVRVG</sequence>
<comment type="function">
    <text evidence="9">Allosteric enzyme that catalyzes the rate-limiting step in glycogen catabolism, the phosphorolytic cleavage of glycogen to produce glucose-1-phosphate, and plays a central role in maintaining cellular and organismal glucose homeostasis.</text>
</comment>
<evidence type="ECO:0000256" key="3">
    <source>
        <dbReference type="ARBA" id="ARBA00006047"/>
    </source>
</evidence>
<dbReference type="Gene3D" id="3.40.50.2000">
    <property type="entry name" value="Glycogen Phosphorylase B"/>
    <property type="match status" value="2"/>
</dbReference>
<dbReference type="PIRSF" id="PIRSF000460">
    <property type="entry name" value="Pprylas_GlgP"/>
    <property type="match status" value="1"/>
</dbReference>
<dbReference type="PANTHER" id="PTHR11468">
    <property type="entry name" value="GLYCOGEN PHOSPHORYLASE"/>
    <property type="match status" value="1"/>
</dbReference>
<evidence type="ECO:0000256" key="9">
    <source>
        <dbReference type="RuleBase" id="RU000587"/>
    </source>
</evidence>
<gene>
    <name evidence="11" type="ORF">AMOR_35450</name>
</gene>
<dbReference type="RefSeq" id="WP_248352965.1">
    <property type="nucleotide sequence ID" value="NZ_AP025591.1"/>
</dbReference>
<evidence type="ECO:0000313" key="11">
    <source>
        <dbReference type="EMBL" id="BDG04549.1"/>
    </source>
</evidence>
<dbReference type="InterPro" id="IPR000811">
    <property type="entry name" value="Glyco_trans_35"/>
</dbReference>
<accession>A0ABM7WYE8</accession>
<dbReference type="Proteomes" id="UP001162891">
    <property type="component" value="Chromosome"/>
</dbReference>
<evidence type="ECO:0000256" key="2">
    <source>
        <dbReference type="ARBA" id="ARBA00001933"/>
    </source>
</evidence>
<protein>
    <recommendedName>
        <fullName evidence="9">Alpha-1,4 glucan phosphorylase</fullName>
        <ecNumber evidence="9">2.4.1.1</ecNumber>
    </recommendedName>
</protein>
<organism evidence="11 12">
    <name type="scientific">Anaeromyxobacter oryzae</name>
    <dbReference type="NCBI Taxonomy" id="2918170"/>
    <lineage>
        <taxon>Bacteria</taxon>
        <taxon>Pseudomonadati</taxon>
        <taxon>Myxococcota</taxon>
        <taxon>Myxococcia</taxon>
        <taxon>Myxococcales</taxon>
        <taxon>Cystobacterineae</taxon>
        <taxon>Anaeromyxobacteraceae</taxon>
        <taxon>Anaeromyxobacter</taxon>
    </lineage>
</organism>
<dbReference type="EC" id="2.4.1.1" evidence="9"/>
<keyword evidence="12" id="KW-1185">Reference proteome</keyword>
<dbReference type="CDD" id="cd04300">
    <property type="entry name" value="GT35_Glycogen_Phosphorylase"/>
    <property type="match status" value="1"/>
</dbReference>
<comment type="function">
    <text evidence="8">Phosphorylase is an important allosteric enzyme in carbohydrate metabolism. Enzymes from different sources differ in their regulatory mechanisms and in their natural substrates. However, all known phosphorylases share catalytic and structural properties.</text>
</comment>
<evidence type="ECO:0000256" key="6">
    <source>
        <dbReference type="ARBA" id="ARBA00022898"/>
    </source>
</evidence>
<comment type="cofactor">
    <cofactor evidence="2 9">
        <name>pyridoxal 5'-phosphate</name>
        <dbReference type="ChEBI" id="CHEBI:597326"/>
    </cofactor>
</comment>